<dbReference type="EMBL" id="CP059052">
    <property type="protein sequence ID" value="QLJ12589.1"/>
    <property type="molecule type" value="Genomic_DNA"/>
</dbReference>
<feature type="domain" description="D-isomer specific 2-hydroxyacid dehydrogenase NAD-binding" evidence="6">
    <location>
        <begin position="106"/>
        <end position="281"/>
    </location>
</feature>
<evidence type="ECO:0000256" key="2">
    <source>
        <dbReference type="ARBA" id="ARBA00023002"/>
    </source>
</evidence>
<dbReference type="GO" id="GO:0051287">
    <property type="term" value="F:NAD binding"/>
    <property type="evidence" value="ECO:0007669"/>
    <property type="project" value="InterPro"/>
</dbReference>
<dbReference type="PANTHER" id="PTHR43761">
    <property type="entry name" value="D-ISOMER SPECIFIC 2-HYDROXYACID DEHYDROGENASE FAMILY PROTEIN (AFU_ORTHOLOGUE AFUA_1G13630)"/>
    <property type="match status" value="1"/>
</dbReference>
<dbReference type="PROSITE" id="PS00670">
    <property type="entry name" value="D_2_HYDROXYACID_DH_2"/>
    <property type="match status" value="1"/>
</dbReference>
<dbReference type="InterPro" id="IPR029753">
    <property type="entry name" value="D-isomer_DH_CS"/>
</dbReference>
<evidence type="ECO:0000256" key="3">
    <source>
        <dbReference type="ARBA" id="ARBA00023027"/>
    </source>
</evidence>
<accession>A0A7D5VVB8</accession>
<dbReference type="RefSeq" id="WP_180688451.1">
    <property type="nucleotide sequence ID" value="NZ_CP059052.1"/>
</dbReference>
<evidence type="ECO:0000259" key="5">
    <source>
        <dbReference type="Pfam" id="PF00389"/>
    </source>
</evidence>
<proteinExistence type="inferred from homology"/>
<dbReference type="Pfam" id="PF00389">
    <property type="entry name" value="2-Hacid_dh"/>
    <property type="match status" value="1"/>
</dbReference>
<dbReference type="PANTHER" id="PTHR43761:SF1">
    <property type="entry name" value="D-ISOMER SPECIFIC 2-HYDROXYACID DEHYDROGENASE CATALYTIC DOMAIN-CONTAINING PROTEIN-RELATED"/>
    <property type="match status" value="1"/>
</dbReference>
<sequence length="312" mass="33670">MKVVFLDSDSLPTPFPRPEEATSWLERPSTEPSEVVNALAGVDVAITNKVAIRREHLEQLPDLKLICVAATGYDCIDIAACRDRGVVVCNVPAYSTRSVSEAVIGSMFALRRHLMSYLVAAREWPASSHFCVHKQPIKDVEGSVMGIVGRGAIGTATGRLAQALGMTVIYAEHAHAREVREGYVAFDEVLAHADVVSLHCPLTPQTAKLIGPSQLRRMKRGALLINTARGALVDEQALFEALSCGTLGGAALDVLDGEPPRADHTLLKIQHPNLLITPHVAWASTNSIQNLCTVITCNIRDYANGQARNVIS</sequence>
<gene>
    <name evidence="7" type="ORF">H0H12_19305</name>
</gene>
<dbReference type="GO" id="GO:0016616">
    <property type="term" value="F:oxidoreductase activity, acting on the CH-OH group of donors, NAD or NADP as acceptor"/>
    <property type="evidence" value="ECO:0007669"/>
    <property type="project" value="InterPro"/>
</dbReference>
<dbReference type="InterPro" id="IPR036291">
    <property type="entry name" value="NAD(P)-bd_dom_sf"/>
</dbReference>
<keyword evidence="3" id="KW-0520">NAD</keyword>
<reference evidence="7 8" key="1">
    <citation type="journal article" date="2009" name="Mikrobiologiia">
        <title>[Phenanthren biodegradation and interaction of Pseudomonas putida BS3701 and Burkholderia sp.BS3702 in plant rhizosphere].</title>
        <authorList>
            <person name="Ovchinnikova A.A."/>
            <person name="Vetrova A.A."/>
            <person name="Filonov A.E."/>
            <person name="Boronin A.M."/>
        </authorList>
    </citation>
    <scope>NUCLEOTIDE SEQUENCE [LARGE SCALE GENOMIC DNA]</scope>
    <source>
        <strain evidence="7 8">BS3701</strain>
    </source>
</reference>
<comment type="similarity">
    <text evidence="1 4">Belongs to the D-isomer specific 2-hydroxyacid dehydrogenase family.</text>
</comment>
<dbReference type="Gene3D" id="3.40.50.720">
    <property type="entry name" value="NAD(P)-binding Rossmann-like Domain"/>
    <property type="match status" value="2"/>
</dbReference>
<evidence type="ECO:0000256" key="1">
    <source>
        <dbReference type="ARBA" id="ARBA00005854"/>
    </source>
</evidence>
<dbReference type="SUPFAM" id="SSF52283">
    <property type="entry name" value="Formate/glycerate dehydrogenase catalytic domain-like"/>
    <property type="match status" value="1"/>
</dbReference>
<dbReference type="PROSITE" id="PS00671">
    <property type="entry name" value="D_2_HYDROXYACID_DH_3"/>
    <property type="match status" value="1"/>
</dbReference>
<dbReference type="Pfam" id="PF02826">
    <property type="entry name" value="2-Hacid_dh_C"/>
    <property type="match status" value="1"/>
</dbReference>
<name>A0A7D5VVB8_PSEPU</name>
<evidence type="ECO:0000313" key="8">
    <source>
        <dbReference type="Proteomes" id="UP000510934"/>
    </source>
</evidence>
<dbReference type="InterPro" id="IPR050418">
    <property type="entry name" value="D-iso_2-hydroxyacid_DH_PdxB"/>
</dbReference>
<protein>
    <submittedName>
        <fullName evidence="7">D-2-hydroxyacid dehydrogenase</fullName>
    </submittedName>
</protein>
<evidence type="ECO:0000256" key="4">
    <source>
        <dbReference type="RuleBase" id="RU003719"/>
    </source>
</evidence>
<dbReference type="Proteomes" id="UP000510934">
    <property type="component" value="Chromosome"/>
</dbReference>
<organism evidence="7 8">
    <name type="scientific">Pseudomonas putida</name>
    <name type="common">Arthrobacter siderocapsulatus</name>
    <dbReference type="NCBI Taxonomy" id="303"/>
    <lineage>
        <taxon>Bacteria</taxon>
        <taxon>Pseudomonadati</taxon>
        <taxon>Pseudomonadota</taxon>
        <taxon>Gammaproteobacteria</taxon>
        <taxon>Pseudomonadales</taxon>
        <taxon>Pseudomonadaceae</taxon>
        <taxon>Pseudomonas</taxon>
    </lineage>
</organism>
<feature type="domain" description="D-isomer specific 2-hydroxyacid dehydrogenase catalytic" evidence="5">
    <location>
        <begin position="31"/>
        <end position="310"/>
    </location>
</feature>
<keyword evidence="2 4" id="KW-0560">Oxidoreductase</keyword>
<dbReference type="SUPFAM" id="SSF51735">
    <property type="entry name" value="NAD(P)-binding Rossmann-fold domains"/>
    <property type="match status" value="1"/>
</dbReference>
<evidence type="ECO:0000259" key="6">
    <source>
        <dbReference type="Pfam" id="PF02826"/>
    </source>
</evidence>
<evidence type="ECO:0000313" key="7">
    <source>
        <dbReference type="EMBL" id="QLJ12589.1"/>
    </source>
</evidence>
<dbReference type="AlphaFoldDB" id="A0A7D5VVB8"/>
<dbReference type="InterPro" id="IPR006140">
    <property type="entry name" value="D-isomer_DH_NAD-bd"/>
</dbReference>
<dbReference type="CDD" id="cd12162">
    <property type="entry name" value="2-Hacid_dh_4"/>
    <property type="match status" value="1"/>
</dbReference>
<dbReference type="InterPro" id="IPR006139">
    <property type="entry name" value="D-isomer_2_OHA_DH_cat_dom"/>
</dbReference>